<name>A0A510DYR8_9CREN</name>
<accession>A0A510DYR8</accession>
<keyword evidence="1" id="KW-1133">Transmembrane helix</keyword>
<evidence type="ECO:0000313" key="2">
    <source>
        <dbReference type="EMBL" id="BBG25375.1"/>
    </source>
</evidence>
<dbReference type="Proteomes" id="UP000322983">
    <property type="component" value="Chromosome"/>
</dbReference>
<feature type="transmembrane region" description="Helical" evidence="1">
    <location>
        <begin position="420"/>
        <end position="438"/>
    </location>
</feature>
<dbReference type="GeneID" id="41718994"/>
<dbReference type="STRING" id="1294262.GCA_001316085_00645"/>
<dbReference type="KEGG" id="step:IC006_2710"/>
<evidence type="ECO:0000313" key="4">
    <source>
        <dbReference type="Proteomes" id="UP000322983"/>
    </source>
</evidence>
<proteinExistence type="predicted"/>
<accession>A0A510E6L6</accession>
<reference evidence="5" key="1">
    <citation type="submission" date="2018-09" db="EMBL/GenBank/DDBJ databases">
        <title>Complete Genome Sequencing of Sulfolobus sp. JCM 16834.</title>
        <authorList>
            <person name="Kato S."/>
            <person name="Itoh T."/>
            <person name="Ohkuma M."/>
        </authorList>
    </citation>
    <scope>NUCLEOTIDE SEQUENCE [LARGE SCALE GENOMIC DNA]</scope>
    <source>
        <strain evidence="5">IC-007</strain>
    </source>
</reference>
<gene>
    <name evidence="2" type="ORF">IC006_2710</name>
    <name evidence="3" type="ORF">IC007_2724</name>
</gene>
<evidence type="ECO:0000313" key="3">
    <source>
        <dbReference type="EMBL" id="BBG28169.1"/>
    </source>
</evidence>
<dbReference type="EMBL" id="AP018929">
    <property type="protein sequence ID" value="BBG25375.1"/>
    <property type="molecule type" value="Genomic_DNA"/>
</dbReference>
<evidence type="ECO:0000256" key="1">
    <source>
        <dbReference type="SAM" id="Phobius"/>
    </source>
</evidence>
<keyword evidence="1" id="KW-0472">Membrane</keyword>
<dbReference type="EMBL" id="AP018930">
    <property type="protein sequence ID" value="BBG28169.1"/>
    <property type="molecule type" value="Genomic_DNA"/>
</dbReference>
<evidence type="ECO:0000313" key="5">
    <source>
        <dbReference type="Proteomes" id="UP000325030"/>
    </source>
</evidence>
<organism evidence="2 4">
    <name type="scientific">Sulfuracidifex tepidarius</name>
    <dbReference type="NCBI Taxonomy" id="1294262"/>
    <lineage>
        <taxon>Archaea</taxon>
        <taxon>Thermoproteota</taxon>
        <taxon>Thermoprotei</taxon>
        <taxon>Sulfolobales</taxon>
        <taxon>Sulfolobaceae</taxon>
        <taxon>Sulfuracidifex</taxon>
    </lineage>
</organism>
<dbReference type="AlphaFoldDB" id="A0A510DYR8"/>
<dbReference type="RefSeq" id="WP_149565086.1">
    <property type="nucleotide sequence ID" value="NZ_AP018930.1"/>
</dbReference>
<keyword evidence="1" id="KW-0812">Transmembrane</keyword>
<sequence>MKGLLLALITLLLVGEVALPSLALVSSYQPPDVGKVDSSLTLPSSMSYLVKQINATVTGVTKQTSNSTKSNTTSSTMATKKINATYLVNYSVIKYNSYGNLTVKISGNYTTQNISFYKGNFTINPELDPFTLEYPFVLPNYLANLTYGISSPSSSLVFEFLKQVTVNLNGNQETAYDFKVIDSAGNYNMTVLSNGVIYYLDNSTFNMSLKSFNTFTLSLANLIPNLNQSDINSTYQYSIYEFNPTAATLLPTSEIEVFYPLVFSNGVIALNEFELRTLPNESVVASRSIDGVSVYNYLSLNELNETFTTFSPQVGNKNITFNGENFMFVNQTKVTTPAGTFTSYLYKNVSSAGTLIQYLYLGKDGLLLKLKEVSVSTGTPITEGEISFIGNNYIPPSVSFPYHSLSDTNLPYKPVNSYDSMIIAVIVTLVIVAILLLLHRRFG</sequence>
<protein>
    <submittedName>
        <fullName evidence="2">Uncharacterized protein</fullName>
    </submittedName>
</protein>
<dbReference type="Proteomes" id="UP000325030">
    <property type="component" value="Chromosome"/>
</dbReference>
<keyword evidence="4" id="KW-1185">Reference proteome</keyword>
<reference evidence="2 4" key="2">
    <citation type="journal article" date="2020" name="Int. J. Syst. Evol. Microbiol.">
        <title>Sulfuracidifex tepidarius gen. nov., sp. nov. and transfer of Sulfolobus metallicus Huber and Stetter 1992 to the genus Sulfuracidifex as Sulfuracidifex metallicus comb. nov.</title>
        <authorList>
            <person name="Itoh T."/>
            <person name="Miura T."/>
            <person name="Sakai H.D."/>
            <person name="Kato S."/>
            <person name="Ohkuma M."/>
            <person name="Takashina T."/>
        </authorList>
    </citation>
    <scope>NUCLEOTIDE SEQUENCE [LARGE SCALE GENOMIC DNA]</scope>
    <source>
        <strain evidence="2 4">IC-006</strain>
        <strain evidence="3">IC-007</strain>
    </source>
</reference>